<keyword evidence="2" id="KW-1133">Transmembrane helix</keyword>
<proteinExistence type="predicted"/>
<keyword evidence="5" id="KW-1185">Reference proteome</keyword>
<dbReference type="STRING" id="1385519.N801_12735"/>
<dbReference type="EMBL" id="AVPL01000034">
    <property type="protein sequence ID" value="KGN40687.1"/>
    <property type="molecule type" value="Genomic_DNA"/>
</dbReference>
<dbReference type="AlphaFoldDB" id="A0A0A0JX89"/>
<evidence type="ECO:0000256" key="1">
    <source>
        <dbReference type="SAM" id="MobiDB-lite"/>
    </source>
</evidence>
<feature type="transmembrane region" description="Helical" evidence="2">
    <location>
        <begin position="38"/>
        <end position="57"/>
    </location>
</feature>
<dbReference type="Proteomes" id="UP000030013">
    <property type="component" value="Unassembled WGS sequence"/>
</dbReference>
<keyword evidence="2" id="KW-0472">Membrane</keyword>
<evidence type="ECO:0000313" key="4">
    <source>
        <dbReference type="EMBL" id="KGN40687.1"/>
    </source>
</evidence>
<evidence type="ECO:0000256" key="3">
    <source>
        <dbReference type="SAM" id="SignalP"/>
    </source>
</evidence>
<feature type="chain" id="PRO_5001971665" evidence="3">
    <location>
        <begin position="23"/>
        <end position="106"/>
    </location>
</feature>
<protein>
    <submittedName>
        <fullName evidence="4">Uncharacterized protein</fullName>
    </submittedName>
</protein>
<dbReference type="RefSeq" id="WP_035938196.1">
    <property type="nucleotide sequence ID" value="NZ_AVPL01000034.1"/>
</dbReference>
<feature type="compositionally biased region" description="Basic residues" evidence="1">
    <location>
        <begin position="95"/>
        <end position="106"/>
    </location>
</feature>
<organism evidence="4 5">
    <name type="scientific">Knoellia aerolata DSM 18566</name>
    <dbReference type="NCBI Taxonomy" id="1385519"/>
    <lineage>
        <taxon>Bacteria</taxon>
        <taxon>Bacillati</taxon>
        <taxon>Actinomycetota</taxon>
        <taxon>Actinomycetes</taxon>
        <taxon>Micrococcales</taxon>
        <taxon>Intrasporangiaceae</taxon>
        <taxon>Knoellia</taxon>
    </lineage>
</organism>
<dbReference type="OrthoDB" id="165386at2"/>
<feature type="signal peptide" evidence="3">
    <location>
        <begin position="1"/>
        <end position="22"/>
    </location>
</feature>
<dbReference type="PROSITE" id="PS51257">
    <property type="entry name" value="PROKAR_LIPOPROTEIN"/>
    <property type="match status" value="1"/>
</dbReference>
<comment type="caution">
    <text evidence="4">The sequence shown here is derived from an EMBL/GenBank/DDBJ whole genome shotgun (WGS) entry which is preliminary data.</text>
</comment>
<evidence type="ECO:0000256" key="2">
    <source>
        <dbReference type="SAM" id="Phobius"/>
    </source>
</evidence>
<gene>
    <name evidence="4" type="ORF">N801_12735</name>
</gene>
<name>A0A0A0JX89_9MICO</name>
<keyword evidence="2" id="KW-0812">Transmembrane</keyword>
<accession>A0A0A0JX89</accession>
<sequence>MRRTTRWAGLALALLVLLAACAAGGNEGAGTASGQPGFWLGLWHGVISPITFLVSLFRDDVGIYEVANSGGWYDFGFLFGASIAFGGSARSGGAARRRGASRGRGQ</sequence>
<feature type="region of interest" description="Disordered" evidence="1">
    <location>
        <begin position="86"/>
        <end position="106"/>
    </location>
</feature>
<dbReference type="eggNOG" id="ENOG50332XF">
    <property type="taxonomic scope" value="Bacteria"/>
</dbReference>
<evidence type="ECO:0000313" key="5">
    <source>
        <dbReference type="Proteomes" id="UP000030013"/>
    </source>
</evidence>
<keyword evidence="3" id="KW-0732">Signal</keyword>
<reference evidence="4 5" key="1">
    <citation type="submission" date="2013-08" db="EMBL/GenBank/DDBJ databases">
        <title>The genome sequence of Knoellia aerolata.</title>
        <authorList>
            <person name="Zhu W."/>
            <person name="Wang G."/>
        </authorList>
    </citation>
    <scope>NUCLEOTIDE SEQUENCE [LARGE SCALE GENOMIC DNA]</scope>
    <source>
        <strain evidence="4 5">DSM 18566</strain>
    </source>
</reference>